<dbReference type="GO" id="GO:0004400">
    <property type="term" value="F:histidinol-phosphate transaminase activity"/>
    <property type="evidence" value="ECO:0007669"/>
    <property type="project" value="UniProtKB-EC"/>
</dbReference>
<dbReference type="PANTHER" id="PTHR43643:SF3">
    <property type="entry name" value="HISTIDINOL-PHOSPHATE AMINOTRANSFERASE"/>
    <property type="match status" value="1"/>
</dbReference>
<dbReference type="SUPFAM" id="SSF53383">
    <property type="entry name" value="PLP-dependent transferases"/>
    <property type="match status" value="1"/>
</dbReference>
<sequence>MKAKEQIKSLKAYKPGKPIEEVKKELGLETITKLASNENPFGCADAVKDAVMDELERVSIYPDGYAAEIRTKLSEYLGVKPGQILFGNGSDEVIEMFCRTYLSPESNTIMATPTFPQYKHNSIIEGAEIIEVPLLDNGKHDLDQMYQAIDDHTKIIWLCSPNNPTGTYITEKELVSFLKKVPSDIIVACDEAYREYVVAEDYPDTVELQKEYTNLIIFRTFSKAFGLASLRIGYGVAHEDLMGVVDPVREPFNTSRVAQRAAITALEHLEFIETCRVKNREGMASYESFCKQFNLDYFPSQGNFILIDFKTIQGDEIFDYLLRKGFIVRSGNALGYLTSVRITVGSQDQNDSIINCLSEWLVQKGVTKNVATSINE</sequence>
<dbReference type="PANTHER" id="PTHR43643">
    <property type="entry name" value="HISTIDINOL-PHOSPHATE AMINOTRANSFERASE 2"/>
    <property type="match status" value="1"/>
</dbReference>
<comment type="similarity">
    <text evidence="9">Belongs to the class-II pyridoxal-phosphate-dependent aminotransferase family. Histidinol-phosphate aminotransferase subfamily.</text>
</comment>
<evidence type="ECO:0000256" key="3">
    <source>
        <dbReference type="ARBA" id="ARBA00011738"/>
    </source>
</evidence>
<dbReference type="NCBIfam" id="TIGR01141">
    <property type="entry name" value="hisC"/>
    <property type="match status" value="1"/>
</dbReference>
<keyword evidence="7 9" id="KW-0368">Histidine biosynthesis</keyword>
<comment type="cofactor">
    <cofactor evidence="1 9">
        <name>pyridoxal 5'-phosphate</name>
        <dbReference type="ChEBI" id="CHEBI:597326"/>
    </cofactor>
</comment>
<dbReference type="Pfam" id="PF00155">
    <property type="entry name" value="Aminotran_1_2"/>
    <property type="match status" value="1"/>
</dbReference>
<feature type="domain" description="Aminotransferase class I/classII large" evidence="10">
    <location>
        <begin position="30"/>
        <end position="354"/>
    </location>
</feature>
<organism evidence="11 12">
    <name type="scientific">Pseudalkalibacillus berkeleyi</name>
    <dbReference type="NCBI Taxonomy" id="1069813"/>
    <lineage>
        <taxon>Bacteria</taxon>
        <taxon>Bacillati</taxon>
        <taxon>Bacillota</taxon>
        <taxon>Bacilli</taxon>
        <taxon>Bacillales</taxon>
        <taxon>Fictibacillaceae</taxon>
        <taxon>Pseudalkalibacillus</taxon>
    </lineage>
</organism>
<keyword evidence="12" id="KW-1185">Reference proteome</keyword>
<keyword evidence="6 9" id="KW-0663">Pyridoxal phosphate</keyword>
<keyword evidence="4 9" id="KW-0032">Aminotransferase</keyword>
<dbReference type="InterPro" id="IPR015424">
    <property type="entry name" value="PyrdxlP-dep_Trfase"/>
</dbReference>
<dbReference type="InterPro" id="IPR004839">
    <property type="entry name" value="Aminotransferase_I/II_large"/>
</dbReference>
<proteinExistence type="inferred from homology"/>
<keyword evidence="5 9" id="KW-0808">Transferase</keyword>
<evidence type="ECO:0000256" key="5">
    <source>
        <dbReference type="ARBA" id="ARBA00022679"/>
    </source>
</evidence>
<gene>
    <name evidence="9 11" type="primary">hisC</name>
    <name evidence="11" type="ORF">L2716_07510</name>
</gene>
<evidence type="ECO:0000313" key="12">
    <source>
        <dbReference type="Proteomes" id="UP001649381"/>
    </source>
</evidence>
<dbReference type="InterPro" id="IPR005861">
    <property type="entry name" value="HisP_aminotrans"/>
</dbReference>
<evidence type="ECO:0000256" key="2">
    <source>
        <dbReference type="ARBA" id="ARBA00005011"/>
    </source>
</evidence>
<evidence type="ECO:0000256" key="7">
    <source>
        <dbReference type="ARBA" id="ARBA00023102"/>
    </source>
</evidence>
<dbReference type="InterPro" id="IPR050106">
    <property type="entry name" value="HistidinolP_aminotransfase"/>
</dbReference>
<accession>A0ABS9H1A3</accession>
<evidence type="ECO:0000313" key="11">
    <source>
        <dbReference type="EMBL" id="MCF6137572.1"/>
    </source>
</evidence>
<keyword evidence="9" id="KW-0028">Amino-acid biosynthesis</keyword>
<evidence type="ECO:0000259" key="10">
    <source>
        <dbReference type="Pfam" id="PF00155"/>
    </source>
</evidence>
<comment type="subunit">
    <text evidence="3 9">Homodimer.</text>
</comment>
<reference evidence="11 12" key="1">
    <citation type="submission" date="2022-01" db="EMBL/GenBank/DDBJ databases">
        <title>Alkalihalobacillus sp. EGI L200015, a novel bacterium isolated from a salt lake sediment.</title>
        <authorList>
            <person name="Gao L."/>
            <person name="Fang B.-Z."/>
            <person name="Li W.-J."/>
        </authorList>
    </citation>
    <scope>NUCLEOTIDE SEQUENCE [LARGE SCALE GENOMIC DNA]</scope>
    <source>
        <strain evidence="11 12">KCTC 12718</strain>
    </source>
</reference>
<name>A0ABS9H1A3_9BACL</name>
<dbReference type="InterPro" id="IPR015421">
    <property type="entry name" value="PyrdxlP-dep_Trfase_major"/>
</dbReference>
<dbReference type="HAMAP" id="MF_01023">
    <property type="entry name" value="HisC_aminotrans_2"/>
    <property type="match status" value="1"/>
</dbReference>
<protein>
    <recommendedName>
        <fullName evidence="9">Histidinol-phosphate aminotransferase</fullName>
        <ecNumber evidence="9">2.6.1.9</ecNumber>
    </recommendedName>
    <alternativeName>
        <fullName evidence="9">Imidazole acetol-phosphate transaminase</fullName>
    </alternativeName>
</protein>
<dbReference type="EC" id="2.6.1.9" evidence="9"/>
<evidence type="ECO:0000256" key="4">
    <source>
        <dbReference type="ARBA" id="ARBA00022576"/>
    </source>
</evidence>
<evidence type="ECO:0000256" key="9">
    <source>
        <dbReference type="HAMAP-Rule" id="MF_01023"/>
    </source>
</evidence>
<evidence type="ECO:0000256" key="6">
    <source>
        <dbReference type="ARBA" id="ARBA00022898"/>
    </source>
</evidence>
<comment type="catalytic activity">
    <reaction evidence="8 9">
        <text>L-histidinol phosphate + 2-oxoglutarate = 3-(imidazol-4-yl)-2-oxopropyl phosphate + L-glutamate</text>
        <dbReference type="Rhea" id="RHEA:23744"/>
        <dbReference type="ChEBI" id="CHEBI:16810"/>
        <dbReference type="ChEBI" id="CHEBI:29985"/>
        <dbReference type="ChEBI" id="CHEBI:57766"/>
        <dbReference type="ChEBI" id="CHEBI:57980"/>
        <dbReference type="EC" id="2.6.1.9"/>
    </reaction>
</comment>
<dbReference type="InterPro" id="IPR001917">
    <property type="entry name" value="Aminotrans_II_pyridoxalP_BS"/>
</dbReference>
<comment type="caution">
    <text evidence="11">The sequence shown here is derived from an EMBL/GenBank/DDBJ whole genome shotgun (WGS) entry which is preliminary data.</text>
</comment>
<dbReference type="RefSeq" id="WP_236333282.1">
    <property type="nucleotide sequence ID" value="NZ_JAKIJS010000001.1"/>
</dbReference>
<dbReference type="Proteomes" id="UP001649381">
    <property type="component" value="Unassembled WGS sequence"/>
</dbReference>
<dbReference type="Gene3D" id="3.90.1150.10">
    <property type="entry name" value="Aspartate Aminotransferase, domain 1"/>
    <property type="match status" value="1"/>
</dbReference>
<dbReference type="EMBL" id="JAKIJS010000001">
    <property type="protein sequence ID" value="MCF6137572.1"/>
    <property type="molecule type" value="Genomic_DNA"/>
</dbReference>
<dbReference type="InterPro" id="IPR015422">
    <property type="entry name" value="PyrdxlP-dep_Trfase_small"/>
</dbReference>
<evidence type="ECO:0000256" key="8">
    <source>
        <dbReference type="ARBA" id="ARBA00047481"/>
    </source>
</evidence>
<evidence type="ECO:0000256" key="1">
    <source>
        <dbReference type="ARBA" id="ARBA00001933"/>
    </source>
</evidence>
<feature type="modified residue" description="N6-(pyridoxal phosphate)lysine" evidence="9">
    <location>
        <position position="223"/>
    </location>
</feature>
<comment type="pathway">
    <text evidence="2 9">Amino-acid biosynthesis; L-histidine biosynthesis; L-histidine from 5-phospho-alpha-D-ribose 1-diphosphate: step 7/9.</text>
</comment>
<dbReference type="Gene3D" id="3.40.640.10">
    <property type="entry name" value="Type I PLP-dependent aspartate aminotransferase-like (Major domain)"/>
    <property type="match status" value="1"/>
</dbReference>
<dbReference type="PROSITE" id="PS00599">
    <property type="entry name" value="AA_TRANSFER_CLASS_2"/>
    <property type="match status" value="1"/>
</dbReference>
<dbReference type="CDD" id="cd00609">
    <property type="entry name" value="AAT_like"/>
    <property type="match status" value="1"/>
</dbReference>